<accession>A0AA40KMU1</accession>
<evidence type="ECO:0000256" key="1">
    <source>
        <dbReference type="SAM" id="MobiDB-lite"/>
    </source>
</evidence>
<feature type="compositionally biased region" description="Basic and acidic residues" evidence="1">
    <location>
        <begin position="121"/>
        <end position="134"/>
    </location>
</feature>
<keyword evidence="3" id="KW-1185">Reference proteome</keyword>
<feature type="compositionally biased region" description="Basic and acidic residues" evidence="1">
    <location>
        <begin position="23"/>
        <end position="34"/>
    </location>
</feature>
<evidence type="ECO:0000313" key="2">
    <source>
        <dbReference type="EMBL" id="KAK1126017.1"/>
    </source>
</evidence>
<evidence type="ECO:0000313" key="3">
    <source>
        <dbReference type="Proteomes" id="UP001177670"/>
    </source>
</evidence>
<protein>
    <submittedName>
        <fullName evidence="2">Uncharacterized protein</fullName>
    </submittedName>
</protein>
<dbReference type="EMBL" id="JAHYIQ010000015">
    <property type="protein sequence ID" value="KAK1126017.1"/>
    <property type="molecule type" value="Genomic_DNA"/>
</dbReference>
<gene>
    <name evidence="2" type="ORF">K0M31_005547</name>
</gene>
<dbReference type="Proteomes" id="UP001177670">
    <property type="component" value="Unassembled WGS sequence"/>
</dbReference>
<name>A0AA40KMU1_9HYME</name>
<reference evidence="2" key="1">
    <citation type="submission" date="2021-10" db="EMBL/GenBank/DDBJ databases">
        <title>Melipona bicolor Genome sequencing and assembly.</title>
        <authorList>
            <person name="Araujo N.S."/>
            <person name="Arias M.C."/>
        </authorList>
    </citation>
    <scope>NUCLEOTIDE SEQUENCE</scope>
    <source>
        <strain evidence="2">USP_2M_L1-L4_2017</strain>
        <tissue evidence="2">Whole body</tissue>
    </source>
</reference>
<feature type="region of interest" description="Disordered" evidence="1">
    <location>
        <begin position="89"/>
        <end position="137"/>
    </location>
</feature>
<proteinExistence type="predicted"/>
<sequence>MLARAGGLVIRSGMVGLEFGSRDKESCETLRDRPNITQSHKGTKRKSSEPPPSIQPRSTKFQKDEIEVDSFNGPCYNHLDVAATTQHTELSANLPPPTTRPSRSDAIPSFPPIPRVAIKPSTERENHRYREPNRKSATLSIRKTSNLKAATLKSRPIRSQDVMPSGMVKKIISIGALILVTSQTEESYIRRDRTHVKPVRSRNLFPALALDFRPRLRFPGGRNTYELMQIPRWK</sequence>
<organism evidence="2 3">
    <name type="scientific">Melipona bicolor</name>
    <dbReference type="NCBI Taxonomy" id="60889"/>
    <lineage>
        <taxon>Eukaryota</taxon>
        <taxon>Metazoa</taxon>
        <taxon>Ecdysozoa</taxon>
        <taxon>Arthropoda</taxon>
        <taxon>Hexapoda</taxon>
        <taxon>Insecta</taxon>
        <taxon>Pterygota</taxon>
        <taxon>Neoptera</taxon>
        <taxon>Endopterygota</taxon>
        <taxon>Hymenoptera</taxon>
        <taxon>Apocrita</taxon>
        <taxon>Aculeata</taxon>
        <taxon>Apoidea</taxon>
        <taxon>Anthophila</taxon>
        <taxon>Apidae</taxon>
        <taxon>Melipona</taxon>
    </lineage>
</organism>
<dbReference type="AlphaFoldDB" id="A0AA40KMU1"/>
<feature type="region of interest" description="Disordered" evidence="1">
    <location>
        <begin position="23"/>
        <end position="62"/>
    </location>
</feature>
<comment type="caution">
    <text evidence="2">The sequence shown here is derived from an EMBL/GenBank/DDBJ whole genome shotgun (WGS) entry which is preliminary data.</text>
</comment>